<name>A0A0R0LZ60_9MICR</name>
<dbReference type="Proteomes" id="UP000051530">
    <property type="component" value="Unassembled WGS sequence"/>
</dbReference>
<proteinExistence type="predicted"/>
<dbReference type="EMBL" id="LGUB01001274">
    <property type="protein sequence ID" value="KRH92039.1"/>
    <property type="molecule type" value="Genomic_DNA"/>
</dbReference>
<sequence>SQKSNEVVEKDIWAEKDMSREKTLAYLVKTGKFEDYLKNASENISMKIRGVKEDFLTVNSVKGGKLIEQYHQMLINTLEVPFSNFYGYKNVKQFDQEENEFDFHLENLNNQSDNSIMKRGILGVSQIRMENNLSDYLNVKNAGEMCFSEAVRRLNLFEGDISFAAQQIQMIFQNNRSFSYEDRSNEVLIFSLLRSIDLLSQKYPSKLTVLNPLFLKLNNNIAMNILLRTGDKSTINRILNKEFDIFTDNERGIEILRTFFKIVIKED</sequence>
<keyword evidence="2" id="KW-1185">Reference proteome</keyword>
<reference evidence="1 2" key="1">
    <citation type="submission" date="2015-07" db="EMBL/GenBank/DDBJ databases">
        <title>The genome of Pseudoloma neurophilia, a relevant intracellular parasite of the zebrafish.</title>
        <authorList>
            <person name="Ndikumana S."/>
            <person name="Pelin A."/>
            <person name="Sanders J."/>
            <person name="Corradi N."/>
        </authorList>
    </citation>
    <scope>NUCLEOTIDE SEQUENCE [LARGE SCALE GENOMIC DNA]</scope>
    <source>
        <strain evidence="1 2">MK1</strain>
    </source>
</reference>
<evidence type="ECO:0000313" key="1">
    <source>
        <dbReference type="EMBL" id="KRH92039.1"/>
    </source>
</evidence>
<organism evidence="1 2">
    <name type="scientific">Pseudoloma neurophilia</name>
    <dbReference type="NCBI Taxonomy" id="146866"/>
    <lineage>
        <taxon>Eukaryota</taxon>
        <taxon>Fungi</taxon>
        <taxon>Fungi incertae sedis</taxon>
        <taxon>Microsporidia</taxon>
        <taxon>Pseudoloma</taxon>
    </lineage>
</organism>
<evidence type="ECO:0000313" key="2">
    <source>
        <dbReference type="Proteomes" id="UP000051530"/>
    </source>
</evidence>
<dbReference type="AlphaFoldDB" id="A0A0R0LZ60"/>
<feature type="non-terminal residue" evidence="1">
    <location>
        <position position="267"/>
    </location>
</feature>
<accession>A0A0R0LZ60</accession>
<gene>
    <name evidence="1" type="ORF">M153_13531000801</name>
</gene>
<comment type="caution">
    <text evidence="1">The sequence shown here is derived from an EMBL/GenBank/DDBJ whole genome shotgun (WGS) entry which is preliminary data.</text>
</comment>
<protein>
    <submittedName>
        <fullName evidence="1">Vesicle coat complex COPI, gamma subunit</fullName>
    </submittedName>
</protein>
<dbReference type="VEuPathDB" id="MicrosporidiaDB:M153_13531000801"/>
<feature type="non-terminal residue" evidence="1">
    <location>
        <position position="1"/>
    </location>
</feature>